<organism evidence="2">
    <name type="scientific">Glycine soja</name>
    <name type="common">Wild soybean</name>
    <dbReference type="NCBI Taxonomy" id="3848"/>
    <lineage>
        <taxon>Eukaryota</taxon>
        <taxon>Viridiplantae</taxon>
        <taxon>Streptophyta</taxon>
        <taxon>Embryophyta</taxon>
        <taxon>Tracheophyta</taxon>
        <taxon>Spermatophyta</taxon>
        <taxon>Magnoliopsida</taxon>
        <taxon>eudicotyledons</taxon>
        <taxon>Gunneridae</taxon>
        <taxon>Pentapetalae</taxon>
        <taxon>rosids</taxon>
        <taxon>fabids</taxon>
        <taxon>Fabales</taxon>
        <taxon>Fabaceae</taxon>
        <taxon>Papilionoideae</taxon>
        <taxon>50 kb inversion clade</taxon>
        <taxon>NPAAA clade</taxon>
        <taxon>indigoferoid/millettioid clade</taxon>
        <taxon>Phaseoleae</taxon>
        <taxon>Glycine</taxon>
        <taxon>Glycine subgen. Soja</taxon>
    </lineage>
</organism>
<name>A0A0B2RF56_GLYSO</name>
<sequence length="150" mass="16177">MEKDVLNVVIVYSTSSSPTLISYAPPNVVTRDQVQEMIGQAIDTFVEHQCQENEQFGHSMQNTITTQFSNLGLLLLQNLQQAKMFILGVVVALGIQQPPTIVQPPPLTNQQPPIIEPPPPTSVVAPIELTPPPPPVESTSPPPSSSPPPT</sequence>
<feature type="compositionally biased region" description="Pro residues" evidence="1">
    <location>
        <begin position="129"/>
        <end position="150"/>
    </location>
</feature>
<evidence type="ECO:0000313" key="2">
    <source>
        <dbReference type="EMBL" id="KHN30979.1"/>
    </source>
</evidence>
<accession>A0A0B2RF56</accession>
<protein>
    <submittedName>
        <fullName evidence="2">Uncharacterized protein</fullName>
    </submittedName>
</protein>
<gene>
    <name evidence="2" type="ORF">glysoja_048677</name>
</gene>
<feature type="region of interest" description="Disordered" evidence="1">
    <location>
        <begin position="100"/>
        <end position="150"/>
    </location>
</feature>
<reference evidence="2" key="1">
    <citation type="submission" date="2014-07" db="EMBL/GenBank/DDBJ databases">
        <title>Identification of a novel salt tolerance gene in wild soybean by whole-genome sequencing.</title>
        <authorList>
            <person name="Lam H.-M."/>
            <person name="Qi X."/>
            <person name="Li M.-W."/>
            <person name="Liu X."/>
            <person name="Xie M."/>
            <person name="Ni M."/>
            <person name="Xu X."/>
        </authorList>
    </citation>
    <scope>NUCLEOTIDE SEQUENCE [LARGE SCALE GENOMIC DNA]</scope>
    <source>
        <tissue evidence="2">Root</tissue>
    </source>
</reference>
<dbReference type="EMBL" id="KN651280">
    <property type="protein sequence ID" value="KHN30979.1"/>
    <property type="molecule type" value="Genomic_DNA"/>
</dbReference>
<proteinExistence type="predicted"/>
<evidence type="ECO:0000256" key="1">
    <source>
        <dbReference type="SAM" id="MobiDB-lite"/>
    </source>
</evidence>
<dbReference type="AlphaFoldDB" id="A0A0B2RF56"/>
<dbReference type="Proteomes" id="UP000053555">
    <property type="component" value="Unassembled WGS sequence"/>
</dbReference>